<keyword evidence="4" id="KW-0964">Secreted</keyword>
<proteinExistence type="inferred from homology"/>
<name>A0ABM5ESD0_9SAUR</name>
<evidence type="ECO:0000256" key="2">
    <source>
        <dbReference type="ARBA" id="ARBA00008717"/>
    </source>
</evidence>
<keyword evidence="3" id="KW-0202">Cytokine</keyword>
<evidence type="ECO:0000256" key="3">
    <source>
        <dbReference type="ARBA" id="ARBA00022514"/>
    </source>
</evidence>
<sequence length="321" mass="36447">MTNALVQGRKKCRPGHEQAGETRANEMLLLLLLEGPRGLKTSLLQSCSLGEEGKHCYCKSEECVALQKSLDYSAHHPWPLGFLANCSLRIALALAKQNSRRHGEKSLHGDPHSLPIFFDAAVLKLLLVASMIIMLLPERPGTHGAPAKKCFHMKTPEHNGAAFRNLRNKYENLRFREVAPWWNCSGEHLRLPKLKALTKWEMLEAVESQLDLFIPVLQNQSEASFSQDASQVLDFLLPFRGELKACIQHMPAHPPKSGHLQEFKAQLQTFNTSNVEQSPKCLEAAVGLNIYRLLSDLTHHILHQDYRYHHRQHHRRHPSSN</sequence>
<dbReference type="PANTHER" id="PTHR31943">
    <property type="entry name" value="INTERLEUKIN-28 AND 29"/>
    <property type="match status" value="1"/>
</dbReference>
<evidence type="ECO:0000256" key="6">
    <source>
        <dbReference type="ARBA" id="ARBA00023118"/>
    </source>
</evidence>
<comment type="subcellular location">
    <subcellularLocation>
        <location evidence="1">Secreted</location>
    </subcellularLocation>
</comment>
<keyword evidence="6" id="KW-0051">Antiviral defense</keyword>
<keyword evidence="7" id="KW-1185">Reference proteome</keyword>
<dbReference type="RefSeq" id="XP_072836043.1">
    <property type="nucleotide sequence ID" value="XM_072979942.1"/>
</dbReference>
<organism evidence="7 8">
    <name type="scientific">Pogona vitticeps</name>
    <name type="common">central bearded dragon</name>
    <dbReference type="NCBI Taxonomy" id="103695"/>
    <lineage>
        <taxon>Eukaryota</taxon>
        <taxon>Metazoa</taxon>
        <taxon>Chordata</taxon>
        <taxon>Craniata</taxon>
        <taxon>Vertebrata</taxon>
        <taxon>Euteleostomi</taxon>
        <taxon>Lepidosauria</taxon>
        <taxon>Squamata</taxon>
        <taxon>Bifurcata</taxon>
        <taxon>Unidentata</taxon>
        <taxon>Episquamata</taxon>
        <taxon>Toxicofera</taxon>
        <taxon>Iguania</taxon>
        <taxon>Acrodonta</taxon>
        <taxon>Agamidae</taxon>
        <taxon>Amphibolurinae</taxon>
        <taxon>Pogona</taxon>
    </lineage>
</organism>
<dbReference type="Proteomes" id="UP001652642">
    <property type="component" value="Chromosome 9"/>
</dbReference>
<dbReference type="GeneID" id="140702033"/>
<dbReference type="Pfam" id="PF15177">
    <property type="entry name" value="IL28A"/>
    <property type="match status" value="1"/>
</dbReference>
<gene>
    <name evidence="8" type="primary">LOC140702033</name>
</gene>
<dbReference type="Gene3D" id="1.20.1250.60">
    <property type="entry name" value="Interferon lambda"/>
    <property type="match status" value="1"/>
</dbReference>
<evidence type="ECO:0000256" key="1">
    <source>
        <dbReference type="ARBA" id="ARBA00004613"/>
    </source>
</evidence>
<dbReference type="PANTHER" id="PTHR31943:SF1">
    <property type="entry name" value="INTERFERON LAMBDA-2-RELATED"/>
    <property type="match status" value="1"/>
</dbReference>
<keyword evidence="5" id="KW-0732">Signal</keyword>
<evidence type="ECO:0000313" key="7">
    <source>
        <dbReference type="Proteomes" id="UP001652642"/>
    </source>
</evidence>
<comment type="similarity">
    <text evidence="2">Belongs to the lambda interferon family.</text>
</comment>
<protein>
    <submittedName>
        <fullName evidence="8">Uncharacterized protein</fullName>
    </submittedName>
</protein>
<evidence type="ECO:0000313" key="8">
    <source>
        <dbReference type="RefSeq" id="XP_072836043.1"/>
    </source>
</evidence>
<accession>A0ABM5ESD0</accession>
<evidence type="ECO:0000256" key="5">
    <source>
        <dbReference type="ARBA" id="ARBA00022729"/>
    </source>
</evidence>
<dbReference type="InterPro" id="IPR038326">
    <property type="entry name" value="IFN-lambda_sf"/>
</dbReference>
<reference evidence="8" key="1">
    <citation type="submission" date="2025-08" db="UniProtKB">
        <authorList>
            <consortium name="RefSeq"/>
        </authorList>
    </citation>
    <scope>IDENTIFICATION</scope>
</reference>
<evidence type="ECO:0000256" key="4">
    <source>
        <dbReference type="ARBA" id="ARBA00022525"/>
    </source>
</evidence>
<dbReference type="InterPro" id="IPR029177">
    <property type="entry name" value="INF_lambda"/>
</dbReference>